<dbReference type="AlphaFoldDB" id="A0A2T8KUH8"/>
<sequence>MKAYCLPCAPSPPFRQSSTPCHRLMCSFLPPVLAFTPCHMVLTSIGFDSSKTICKLSFLWKKVILVLVNSNVIYPCLRSYWCP</sequence>
<proteinExistence type="predicted"/>
<dbReference type="Proteomes" id="UP000243499">
    <property type="component" value="Chromosome 1"/>
</dbReference>
<reference evidence="1" key="1">
    <citation type="submission" date="2018-04" db="EMBL/GenBank/DDBJ databases">
        <title>WGS assembly of Panicum hallii.</title>
        <authorList>
            <person name="Lovell J."/>
            <person name="Jenkins J."/>
            <person name="Lowry D."/>
            <person name="Mamidi S."/>
            <person name="Sreedasyam A."/>
            <person name="Weng X."/>
            <person name="Barry K."/>
            <person name="Bonette J."/>
            <person name="Campitelli B."/>
            <person name="Daum C."/>
            <person name="Gordon S."/>
            <person name="Gould B."/>
            <person name="Lipzen A."/>
            <person name="Macqueen A."/>
            <person name="Palacio-Mejia J."/>
            <person name="Plott C."/>
            <person name="Shakirov E."/>
            <person name="Shu S."/>
            <person name="Yoshinaga Y."/>
            <person name="Zane M."/>
            <person name="Rokhsar D."/>
            <person name="Grimwood J."/>
            <person name="Schmutz J."/>
            <person name="Juenger T."/>
        </authorList>
    </citation>
    <scope>NUCLEOTIDE SEQUENCE [LARGE SCALE GENOMIC DNA]</scope>
    <source>
        <strain evidence="1">FIL2</strain>
    </source>
</reference>
<dbReference type="Gramene" id="PVH65799">
    <property type="protein sequence ID" value="PVH65799"/>
    <property type="gene ID" value="PAHAL_1G078900"/>
</dbReference>
<organism evidence="1">
    <name type="scientific">Panicum hallii</name>
    <dbReference type="NCBI Taxonomy" id="206008"/>
    <lineage>
        <taxon>Eukaryota</taxon>
        <taxon>Viridiplantae</taxon>
        <taxon>Streptophyta</taxon>
        <taxon>Embryophyta</taxon>
        <taxon>Tracheophyta</taxon>
        <taxon>Spermatophyta</taxon>
        <taxon>Magnoliopsida</taxon>
        <taxon>Liliopsida</taxon>
        <taxon>Poales</taxon>
        <taxon>Poaceae</taxon>
        <taxon>PACMAD clade</taxon>
        <taxon>Panicoideae</taxon>
        <taxon>Panicodae</taxon>
        <taxon>Paniceae</taxon>
        <taxon>Panicinae</taxon>
        <taxon>Panicum</taxon>
        <taxon>Panicum sect. Panicum</taxon>
    </lineage>
</organism>
<gene>
    <name evidence="1" type="ORF">PAHAL_1G078900</name>
</gene>
<protein>
    <submittedName>
        <fullName evidence="1">Uncharacterized protein</fullName>
    </submittedName>
</protein>
<evidence type="ECO:0000313" key="1">
    <source>
        <dbReference type="EMBL" id="PVH65799.1"/>
    </source>
</evidence>
<dbReference type="EMBL" id="CM008046">
    <property type="protein sequence ID" value="PVH65799.1"/>
    <property type="molecule type" value="Genomic_DNA"/>
</dbReference>
<accession>A0A2T8KUH8</accession>
<name>A0A2T8KUH8_9POAL</name>